<organism evidence="10 11">
    <name type="scientific">Micrococcus luteus</name>
    <name type="common">Micrococcus lysodeikticus</name>
    <dbReference type="NCBI Taxonomy" id="1270"/>
    <lineage>
        <taxon>Bacteria</taxon>
        <taxon>Bacillati</taxon>
        <taxon>Actinomycetota</taxon>
        <taxon>Actinomycetes</taxon>
        <taxon>Micrococcales</taxon>
        <taxon>Micrococcaceae</taxon>
        <taxon>Micrococcus</taxon>
    </lineage>
</organism>
<feature type="compositionally biased region" description="Low complexity" evidence="7">
    <location>
        <begin position="47"/>
        <end position="61"/>
    </location>
</feature>
<keyword evidence="5 6" id="KW-0413">Isomerase</keyword>
<dbReference type="PANTHER" id="PTHR43811">
    <property type="entry name" value="FKBP-TYPE PEPTIDYL-PROLYL CIS-TRANS ISOMERASE FKPA"/>
    <property type="match status" value="1"/>
</dbReference>
<feature type="domain" description="PPIase FKBP-type" evidence="9">
    <location>
        <begin position="268"/>
        <end position="355"/>
    </location>
</feature>
<evidence type="ECO:0000313" key="11">
    <source>
        <dbReference type="Proteomes" id="UP000234847"/>
    </source>
</evidence>
<dbReference type="PANTHER" id="PTHR43811:SF19">
    <property type="entry name" value="39 KDA FK506-BINDING NUCLEAR PROTEIN"/>
    <property type="match status" value="1"/>
</dbReference>
<keyword evidence="4 6" id="KW-0697">Rotamase</keyword>
<evidence type="ECO:0000256" key="3">
    <source>
        <dbReference type="ARBA" id="ARBA00013194"/>
    </source>
</evidence>
<accession>A0AAX0VNS0</accession>
<dbReference type="SUPFAM" id="SSF54534">
    <property type="entry name" value="FKBP-like"/>
    <property type="match status" value="1"/>
</dbReference>
<dbReference type="RefSeq" id="WP_070709212.1">
    <property type="nucleotide sequence ID" value="NZ_JACLBR010000039.1"/>
</dbReference>
<evidence type="ECO:0000256" key="5">
    <source>
        <dbReference type="ARBA" id="ARBA00023235"/>
    </source>
</evidence>
<evidence type="ECO:0000313" key="10">
    <source>
        <dbReference type="EMBL" id="PKZ83853.1"/>
    </source>
</evidence>
<dbReference type="AlphaFoldDB" id="A0AAX0VNS0"/>
<feature type="signal peptide" evidence="8">
    <location>
        <begin position="1"/>
        <end position="36"/>
    </location>
</feature>
<evidence type="ECO:0000256" key="2">
    <source>
        <dbReference type="ARBA" id="ARBA00006577"/>
    </source>
</evidence>
<evidence type="ECO:0000259" key="9">
    <source>
        <dbReference type="PROSITE" id="PS50059"/>
    </source>
</evidence>
<comment type="caution">
    <text evidence="10">The sequence shown here is derived from an EMBL/GenBank/DDBJ whole genome shotgun (WGS) entry which is preliminary data.</text>
</comment>
<feature type="region of interest" description="Disordered" evidence="7">
    <location>
        <begin position="215"/>
        <end position="249"/>
    </location>
</feature>
<gene>
    <name evidence="10" type="ORF">CYJ95_00120</name>
</gene>
<evidence type="ECO:0000256" key="6">
    <source>
        <dbReference type="PROSITE-ProRule" id="PRU00277"/>
    </source>
</evidence>
<evidence type="ECO:0000256" key="7">
    <source>
        <dbReference type="SAM" id="MobiDB-lite"/>
    </source>
</evidence>
<evidence type="ECO:0000256" key="1">
    <source>
        <dbReference type="ARBA" id="ARBA00000971"/>
    </source>
</evidence>
<dbReference type="Gene3D" id="3.10.50.40">
    <property type="match status" value="1"/>
</dbReference>
<dbReference type="GO" id="GO:0003755">
    <property type="term" value="F:peptidyl-prolyl cis-trans isomerase activity"/>
    <property type="evidence" value="ECO:0007669"/>
    <property type="project" value="UniProtKB-KW"/>
</dbReference>
<feature type="chain" id="PRO_5043723930" description="peptidylprolyl isomerase" evidence="8">
    <location>
        <begin position="37"/>
        <end position="363"/>
    </location>
</feature>
<name>A0AAX0VNS0_MICLU</name>
<comment type="similarity">
    <text evidence="2">Belongs to the FKBP-type PPIase family.</text>
</comment>
<protein>
    <recommendedName>
        <fullName evidence="3 6">peptidylprolyl isomerase</fullName>
        <ecNumber evidence="3 6">5.2.1.8</ecNumber>
    </recommendedName>
</protein>
<evidence type="ECO:0000256" key="4">
    <source>
        <dbReference type="ARBA" id="ARBA00023110"/>
    </source>
</evidence>
<dbReference type="Proteomes" id="UP000234847">
    <property type="component" value="Unassembled WGS sequence"/>
</dbReference>
<dbReference type="InterPro" id="IPR001179">
    <property type="entry name" value="PPIase_FKBP_dom"/>
</dbReference>
<reference evidence="10 11" key="1">
    <citation type="submission" date="2017-12" db="EMBL/GenBank/DDBJ databases">
        <title>Phylogenetic diversity of female urinary microbiome.</title>
        <authorList>
            <person name="Thomas-White K."/>
            <person name="Wolfe A.J."/>
        </authorList>
    </citation>
    <scope>NUCLEOTIDE SEQUENCE [LARGE SCALE GENOMIC DNA]</scope>
    <source>
        <strain evidence="10 11">UMB0038</strain>
    </source>
</reference>
<proteinExistence type="inferred from homology"/>
<dbReference type="Pfam" id="PF00254">
    <property type="entry name" value="FKBP_C"/>
    <property type="match status" value="1"/>
</dbReference>
<keyword evidence="8" id="KW-0732">Signal</keyword>
<feature type="region of interest" description="Disordered" evidence="7">
    <location>
        <begin position="36"/>
        <end position="74"/>
    </location>
</feature>
<dbReference type="InterPro" id="IPR046357">
    <property type="entry name" value="PPIase_dom_sf"/>
</dbReference>
<evidence type="ECO:0000256" key="8">
    <source>
        <dbReference type="SAM" id="SignalP"/>
    </source>
</evidence>
<dbReference type="PROSITE" id="PS50059">
    <property type="entry name" value="FKBP_PPIASE"/>
    <property type="match status" value="1"/>
</dbReference>
<sequence>MSSFQTPQPPTARRRRRLLPLLSLGAAGLMLATACATGDDGADQPHSDAASASTSAAPERAAVGEGQGEPDALTGVTFTEGDGGAPTVEIDGEIDTGQPTTRVLTAGEGEQVQEGDVLKMSIAVVDPASGEVVAENFSGEPEAVPVDDQLKSMNPEIHEMLVGNGAGTIVAAYSPEYDVSVPQTESASPSASPSTQTQPAQLFVYKIDAILPKQAEGEEVTERDERLPDVTVDEESGRPSIAKPDGEAPQELVVQPLIEGEGREVGADDTVTVQYEGVTWSDGEVFDSSWETGQAITFSLNRVIEGWKEGLAGQKVGSRVLLSIPAEKAYGEQGSPPDIGENEPLLFVVDILDAQASATPSAN</sequence>
<comment type="catalytic activity">
    <reaction evidence="1 6">
        <text>[protein]-peptidylproline (omega=180) = [protein]-peptidylproline (omega=0)</text>
        <dbReference type="Rhea" id="RHEA:16237"/>
        <dbReference type="Rhea" id="RHEA-COMP:10747"/>
        <dbReference type="Rhea" id="RHEA-COMP:10748"/>
        <dbReference type="ChEBI" id="CHEBI:83833"/>
        <dbReference type="ChEBI" id="CHEBI:83834"/>
        <dbReference type="EC" id="5.2.1.8"/>
    </reaction>
</comment>
<dbReference type="EMBL" id="PKJT01000001">
    <property type="protein sequence ID" value="PKZ83853.1"/>
    <property type="molecule type" value="Genomic_DNA"/>
</dbReference>
<dbReference type="EC" id="5.2.1.8" evidence="3 6"/>